<dbReference type="EMBL" id="BMWG01000001">
    <property type="protein sequence ID" value="GGZ14261.1"/>
    <property type="molecule type" value="Genomic_DNA"/>
</dbReference>
<name>A0A918PKM5_9ACTN</name>
<dbReference type="Proteomes" id="UP000630936">
    <property type="component" value="Unassembled WGS sequence"/>
</dbReference>
<dbReference type="RefSeq" id="WP_190120971.1">
    <property type="nucleotide sequence ID" value="NZ_BMWG01000001.1"/>
</dbReference>
<sequence length="143" mass="16022">MTEEFKFRFRRGSHGLAANLRAGTHPLREAPAQGIQIYRNIWLALPEPGLHWKDTAWLAFGVSLNAPTLSRLQPEGSLIRVAALDYPLSDYRAEVAALAMDGWLRARFAIETPGASVDYDAIQDQYTFTWGDVTDPFSDAPMR</sequence>
<accession>A0A918PKM5</accession>
<proteinExistence type="predicted"/>
<reference evidence="1" key="1">
    <citation type="journal article" date="2014" name="Int. J. Syst. Evol. Microbiol.">
        <title>Complete genome sequence of Corynebacterium casei LMG S-19264T (=DSM 44701T), isolated from a smear-ripened cheese.</title>
        <authorList>
            <consortium name="US DOE Joint Genome Institute (JGI-PGF)"/>
            <person name="Walter F."/>
            <person name="Albersmeier A."/>
            <person name="Kalinowski J."/>
            <person name="Ruckert C."/>
        </authorList>
    </citation>
    <scope>NUCLEOTIDE SEQUENCE</scope>
    <source>
        <strain evidence="1">JCM 4988</strain>
    </source>
</reference>
<organism evidence="1 2">
    <name type="scientific">Streptomyces inusitatus</name>
    <dbReference type="NCBI Taxonomy" id="68221"/>
    <lineage>
        <taxon>Bacteria</taxon>
        <taxon>Bacillati</taxon>
        <taxon>Actinomycetota</taxon>
        <taxon>Actinomycetes</taxon>
        <taxon>Kitasatosporales</taxon>
        <taxon>Streptomycetaceae</taxon>
        <taxon>Streptomyces</taxon>
    </lineage>
</organism>
<keyword evidence="2" id="KW-1185">Reference proteome</keyword>
<protein>
    <submittedName>
        <fullName evidence="1">Uncharacterized protein</fullName>
    </submittedName>
</protein>
<comment type="caution">
    <text evidence="1">The sequence shown here is derived from an EMBL/GenBank/DDBJ whole genome shotgun (WGS) entry which is preliminary data.</text>
</comment>
<gene>
    <name evidence="1" type="ORF">GCM10010387_02940</name>
</gene>
<reference evidence="1" key="2">
    <citation type="submission" date="2020-09" db="EMBL/GenBank/DDBJ databases">
        <authorList>
            <person name="Sun Q."/>
            <person name="Ohkuma M."/>
        </authorList>
    </citation>
    <scope>NUCLEOTIDE SEQUENCE</scope>
    <source>
        <strain evidence="1">JCM 4988</strain>
    </source>
</reference>
<evidence type="ECO:0000313" key="2">
    <source>
        <dbReference type="Proteomes" id="UP000630936"/>
    </source>
</evidence>
<dbReference type="AlphaFoldDB" id="A0A918PKM5"/>
<evidence type="ECO:0000313" key="1">
    <source>
        <dbReference type="EMBL" id="GGZ14261.1"/>
    </source>
</evidence>